<feature type="non-terminal residue" evidence="1">
    <location>
        <position position="1"/>
    </location>
</feature>
<dbReference type="EMBL" id="BART01032631">
    <property type="protein sequence ID" value="GAH13025.1"/>
    <property type="molecule type" value="Genomic_DNA"/>
</dbReference>
<name>X1DXX8_9ZZZZ</name>
<dbReference type="AlphaFoldDB" id="X1DXX8"/>
<gene>
    <name evidence="1" type="ORF">S01H4_56334</name>
</gene>
<evidence type="ECO:0000313" key="1">
    <source>
        <dbReference type="EMBL" id="GAH13025.1"/>
    </source>
</evidence>
<comment type="caution">
    <text evidence="1">The sequence shown here is derived from an EMBL/GenBank/DDBJ whole genome shotgun (WGS) entry which is preliminary data.</text>
</comment>
<accession>X1DXX8</accession>
<sequence length="220" mass="24332">NLGKNILGGTTPTEKISDVGIFEGKIPTGILGPSPLPKEEKVIVPKITPPRTVTIPKEKKVIVPKITPPRTVTIPIEKEITLEKTLPFTKTITIPKEKEEVISKVSPVTALATPQVTKQKTIQKTTQVPKNIFLTPTPTPTPTRIRGFPLITPIKLSRKRKTIKKVMLRTPRTGGYYAYGKSKGKWKRLNKVPVKKSRARDIGSYLTDTSLSLGSSLKRQ</sequence>
<protein>
    <submittedName>
        <fullName evidence="1">Uncharacterized protein</fullName>
    </submittedName>
</protein>
<reference evidence="1" key="1">
    <citation type="journal article" date="2014" name="Front. Microbiol.">
        <title>High frequency of phylogenetically diverse reductive dehalogenase-homologous genes in deep subseafloor sedimentary metagenomes.</title>
        <authorList>
            <person name="Kawai M."/>
            <person name="Futagami T."/>
            <person name="Toyoda A."/>
            <person name="Takaki Y."/>
            <person name="Nishi S."/>
            <person name="Hori S."/>
            <person name="Arai W."/>
            <person name="Tsubouchi T."/>
            <person name="Morono Y."/>
            <person name="Uchiyama I."/>
            <person name="Ito T."/>
            <person name="Fujiyama A."/>
            <person name="Inagaki F."/>
            <person name="Takami H."/>
        </authorList>
    </citation>
    <scope>NUCLEOTIDE SEQUENCE</scope>
    <source>
        <strain evidence="1">Expedition CK06-06</strain>
    </source>
</reference>
<organism evidence="1">
    <name type="scientific">marine sediment metagenome</name>
    <dbReference type="NCBI Taxonomy" id="412755"/>
    <lineage>
        <taxon>unclassified sequences</taxon>
        <taxon>metagenomes</taxon>
        <taxon>ecological metagenomes</taxon>
    </lineage>
</organism>
<proteinExistence type="predicted"/>